<dbReference type="GO" id="GO:0003964">
    <property type="term" value="F:RNA-directed DNA polymerase activity"/>
    <property type="evidence" value="ECO:0007669"/>
    <property type="project" value="UniProtKB-KW"/>
</dbReference>
<keyword evidence="2" id="KW-0808">Transferase</keyword>
<gene>
    <name evidence="2" type="primary">pol_84</name>
    <name evidence="2" type="ORF">CM83_105462</name>
</gene>
<dbReference type="AlphaFoldDB" id="A0A0A9VNL9"/>
<dbReference type="InterPro" id="IPR043502">
    <property type="entry name" value="DNA/RNA_pol_sf"/>
</dbReference>
<feature type="non-terminal residue" evidence="2">
    <location>
        <position position="117"/>
    </location>
</feature>
<reference evidence="2" key="1">
    <citation type="journal article" date="2014" name="PLoS ONE">
        <title>Transcriptome-Based Identification of ABC Transporters in the Western Tarnished Plant Bug Lygus hesperus.</title>
        <authorList>
            <person name="Hull J.J."/>
            <person name="Chaney K."/>
            <person name="Geib S.M."/>
            <person name="Fabrick J.A."/>
            <person name="Brent C.S."/>
            <person name="Walsh D."/>
            <person name="Lavine L.C."/>
        </authorList>
    </citation>
    <scope>NUCLEOTIDE SEQUENCE</scope>
</reference>
<reference evidence="2" key="2">
    <citation type="submission" date="2014-07" db="EMBL/GenBank/DDBJ databases">
        <authorList>
            <person name="Hull J."/>
        </authorList>
    </citation>
    <scope>NUCLEOTIDE SEQUENCE</scope>
</reference>
<protein>
    <submittedName>
        <fullName evidence="2">RNA-directed DNA polymerase from mobile element jockey</fullName>
    </submittedName>
</protein>
<dbReference type="InterPro" id="IPR000477">
    <property type="entry name" value="RT_dom"/>
</dbReference>
<dbReference type="PROSITE" id="PS50878">
    <property type="entry name" value="RT_POL"/>
    <property type="match status" value="1"/>
</dbReference>
<organism evidence="2">
    <name type="scientific">Lygus hesperus</name>
    <name type="common">Western plant bug</name>
    <dbReference type="NCBI Taxonomy" id="30085"/>
    <lineage>
        <taxon>Eukaryota</taxon>
        <taxon>Metazoa</taxon>
        <taxon>Ecdysozoa</taxon>
        <taxon>Arthropoda</taxon>
        <taxon>Hexapoda</taxon>
        <taxon>Insecta</taxon>
        <taxon>Pterygota</taxon>
        <taxon>Neoptera</taxon>
        <taxon>Paraneoptera</taxon>
        <taxon>Hemiptera</taxon>
        <taxon>Heteroptera</taxon>
        <taxon>Panheteroptera</taxon>
        <taxon>Cimicomorpha</taxon>
        <taxon>Miridae</taxon>
        <taxon>Mirini</taxon>
        <taxon>Lygus</taxon>
    </lineage>
</organism>
<accession>A0A0A9VNL9</accession>
<dbReference type="EMBL" id="GBHO01045502">
    <property type="protein sequence ID" value="JAF98101.1"/>
    <property type="molecule type" value="Transcribed_RNA"/>
</dbReference>
<proteinExistence type="predicted"/>
<dbReference type="Pfam" id="PF00078">
    <property type="entry name" value="RVT_1"/>
    <property type="match status" value="1"/>
</dbReference>
<keyword evidence="2" id="KW-0695">RNA-directed DNA polymerase</keyword>
<keyword evidence="2" id="KW-0548">Nucleotidyltransferase</keyword>
<sequence>QGIDQGSTLGPTWFNIYLADVGKNFEFSQISIFADDIMIYASGRNLQETKRKIAEDFMKLETQLRNLDLNINFNKTKLMIFPPQDHPTTNFNMDISTSNGLIEVTDTYKYLGINLDS</sequence>
<feature type="domain" description="Reverse transcriptase" evidence="1">
    <location>
        <begin position="1"/>
        <end position="115"/>
    </location>
</feature>
<evidence type="ECO:0000259" key="1">
    <source>
        <dbReference type="PROSITE" id="PS50878"/>
    </source>
</evidence>
<feature type="non-terminal residue" evidence="2">
    <location>
        <position position="1"/>
    </location>
</feature>
<evidence type="ECO:0000313" key="2">
    <source>
        <dbReference type="EMBL" id="JAF98101.1"/>
    </source>
</evidence>
<dbReference type="SUPFAM" id="SSF56672">
    <property type="entry name" value="DNA/RNA polymerases"/>
    <property type="match status" value="1"/>
</dbReference>
<name>A0A0A9VNL9_LYGHE</name>